<accession>A0A930N6B3</accession>
<reference evidence="1" key="1">
    <citation type="submission" date="2020-04" db="EMBL/GenBank/DDBJ databases">
        <title>Deep metagenomics examines the oral microbiome during advanced dental caries in children, revealing novel taxa and co-occurrences with host molecules.</title>
        <authorList>
            <person name="Baker J.L."/>
            <person name="Morton J.T."/>
            <person name="Dinis M."/>
            <person name="Alvarez R."/>
            <person name="Tran N.C."/>
            <person name="Knight R."/>
            <person name="Edlund A."/>
        </authorList>
    </citation>
    <scope>NUCLEOTIDE SEQUENCE</scope>
    <source>
        <strain evidence="1">JCVI_25_bin.9</strain>
    </source>
</reference>
<gene>
    <name evidence="1" type="ORF">HXN33_07125</name>
</gene>
<name>A0A930N6B3_9BACT</name>
<dbReference type="Proteomes" id="UP000757461">
    <property type="component" value="Unassembled WGS sequence"/>
</dbReference>
<evidence type="ECO:0000313" key="2">
    <source>
        <dbReference type="Proteomes" id="UP000757461"/>
    </source>
</evidence>
<organism evidence="1 2">
    <name type="scientific">Prevotella histicola</name>
    <dbReference type="NCBI Taxonomy" id="470565"/>
    <lineage>
        <taxon>Bacteria</taxon>
        <taxon>Pseudomonadati</taxon>
        <taxon>Bacteroidota</taxon>
        <taxon>Bacteroidia</taxon>
        <taxon>Bacteroidales</taxon>
        <taxon>Prevotellaceae</taxon>
        <taxon>Prevotella</taxon>
    </lineage>
</organism>
<sequence length="61" mass="6993">MTKKIMFNDRFCLTKAVLEGVKTMTRRVLKEGTPLGNWEETVRHLPYKVGEVVAIAPPYND</sequence>
<proteinExistence type="predicted"/>
<dbReference type="EMBL" id="JABZSQ010000123">
    <property type="protein sequence ID" value="MBF1415337.1"/>
    <property type="molecule type" value="Genomic_DNA"/>
</dbReference>
<feature type="non-terminal residue" evidence="1">
    <location>
        <position position="61"/>
    </location>
</feature>
<comment type="caution">
    <text evidence="1">The sequence shown here is derived from an EMBL/GenBank/DDBJ whole genome shotgun (WGS) entry which is preliminary data.</text>
</comment>
<evidence type="ECO:0000313" key="1">
    <source>
        <dbReference type="EMBL" id="MBF1415337.1"/>
    </source>
</evidence>
<dbReference type="AlphaFoldDB" id="A0A930N6B3"/>
<protein>
    <submittedName>
        <fullName evidence="1">Uncharacterized protein</fullName>
    </submittedName>
</protein>